<dbReference type="Pfam" id="PF00075">
    <property type="entry name" value="RNase_H"/>
    <property type="match status" value="1"/>
</dbReference>
<dbReference type="PaxDb" id="67767-A0A0J7KDY0"/>
<dbReference type="STRING" id="67767.A0A0J7KDY0"/>
<dbReference type="SUPFAM" id="SSF53098">
    <property type="entry name" value="Ribonuclease H-like"/>
    <property type="match status" value="1"/>
</dbReference>
<protein>
    <submittedName>
        <fullName evidence="2">Lian-aa1 retrotransposon protein</fullName>
    </submittedName>
</protein>
<feature type="domain" description="RNase H type-1" evidence="1">
    <location>
        <begin position="1"/>
        <end position="104"/>
    </location>
</feature>
<reference evidence="2 3" key="1">
    <citation type="submission" date="2015-04" db="EMBL/GenBank/DDBJ databases">
        <title>Lasius niger genome sequencing.</title>
        <authorList>
            <person name="Konorov E.A."/>
            <person name="Nikitin M.A."/>
            <person name="Kirill M.V."/>
            <person name="Chang P."/>
        </authorList>
    </citation>
    <scope>NUCLEOTIDE SEQUENCE [LARGE SCALE GENOMIC DNA]</scope>
    <source>
        <tissue evidence="2">Whole</tissue>
    </source>
</reference>
<name>A0A0J7KDY0_LASNI</name>
<dbReference type="PROSITE" id="PS50879">
    <property type="entry name" value="RNASE_H_1"/>
    <property type="match status" value="1"/>
</dbReference>
<comment type="caution">
    <text evidence="2">The sequence shown here is derived from an EMBL/GenBank/DDBJ whole genome shotgun (WGS) entry which is preliminary data.</text>
</comment>
<dbReference type="EMBL" id="LBMM01009076">
    <property type="protein sequence ID" value="KMQ88409.1"/>
    <property type="molecule type" value="Genomic_DNA"/>
</dbReference>
<evidence type="ECO:0000313" key="2">
    <source>
        <dbReference type="EMBL" id="KMQ88409.1"/>
    </source>
</evidence>
<dbReference type="OrthoDB" id="7701141at2759"/>
<dbReference type="InterPro" id="IPR002156">
    <property type="entry name" value="RNaseH_domain"/>
</dbReference>
<dbReference type="Gene3D" id="3.30.420.10">
    <property type="entry name" value="Ribonuclease H-like superfamily/Ribonuclease H"/>
    <property type="match status" value="1"/>
</dbReference>
<dbReference type="Proteomes" id="UP000036403">
    <property type="component" value="Unassembled WGS sequence"/>
</dbReference>
<sequence length="165" mass="18632">MSRLKTHYLPRWILQHIPDGDHGNPSLRPDEYFKEILKRITICSDSRAALLAIKNWADSALVGECKEALNRLASTNRVKLLWVPGHTEVKGNERADELARKGVNTPTMGPESAVGLTKNAIRMGIKRWTEAQLDMAWHREPKARQAHIFMGHIGPKENQLPDEVG</sequence>
<dbReference type="InterPro" id="IPR012337">
    <property type="entry name" value="RNaseH-like_sf"/>
</dbReference>
<evidence type="ECO:0000313" key="3">
    <source>
        <dbReference type="Proteomes" id="UP000036403"/>
    </source>
</evidence>
<proteinExistence type="predicted"/>
<organism evidence="2 3">
    <name type="scientific">Lasius niger</name>
    <name type="common">Black garden ant</name>
    <dbReference type="NCBI Taxonomy" id="67767"/>
    <lineage>
        <taxon>Eukaryota</taxon>
        <taxon>Metazoa</taxon>
        <taxon>Ecdysozoa</taxon>
        <taxon>Arthropoda</taxon>
        <taxon>Hexapoda</taxon>
        <taxon>Insecta</taxon>
        <taxon>Pterygota</taxon>
        <taxon>Neoptera</taxon>
        <taxon>Endopterygota</taxon>
        <taxon>Hymenoptera</taxon>
        <taxon>Apocrita</taxon>
        <taxon>Aculeata</taxon>
        <taxon>Formicoidea</taxon>
        <taxon>Formicidae</taxon>
        <taxon>Formicinae</taxon>
        <taxon>Lasius</taxon>
        <taxon>Lasius</taxon>
    </lineage>
</organism>
<accession>A0A0J7KDY0</accession>
<dbReference type="GO" id="GO:0003676">
    <property type="term" value="F:nucleic acid binding"/>
    <property type="evidence" value="ECO:0007669"/>
    <property type="project" value="InterPro"/>
</dbReference>
<keyword evidence="3" id="KW-1185">Reference proteome</keyword>
<dbReference type="AlphaFoldDB" id="A0A0J7KDY0"/>
<evidence type="ECO:0000259" key="1">
    <source>
        <dbReference type="PROSITE" id="PS50879"/>
    </source>
</evidence>
<dbReference type="GO" id="GO:0004523">
    <property type="term" value="F:RNA-DNA hybrid ribonuclease activity"/>
    <property type="evidence" value="ECO:0007669"/>
    <property type="project" value="InterPro"/>
</dbReference>
<dbReference type="InterPro" id="IPR036397">
    <property type="entry name" value="RNaseH_sf"/>
</dbReference>
<dbReference type="CDD" id="cd09276">
    <property type="entry name" value="Rnase_HI_RT_non_LTR"/>
    <property type="match status" value="1"/>
</dbReference>
<gene>
    <name evidence="2" type="ORF">RF55_12115</name>
</gene>